<dbReference type="EMBL" id="WTUW01000001">
    <property type="protein sequence ID" value="MZR29270.1"/>
    <property type="molecule type" value="Genomic_DNA"/>
</dbReference>
<feature type="region of interest" description="Disordered" evidence="1">
    <location>
        <begin position="168"/>
        <end position="205"/>
    </location>
</feature>
<proteinExistence type="predicted"/>
<dbReference type="SUPFAM" id="SSF75708">
    <property type="entry name" value="Chemotaxis phosphatase CheZ"/>
    <property type="match status" value="1"/>
</dbReference>
<keyword evidence="3" id="KW-1185">Reference proteome</keyword>
<dbReference type="InterPro" id="IPR007439">
    <property type="entry name" value="Chemotax_Pase_CheZ"/>
</dbReference>
<dbReference type="Gene3D" id="1.10.287.500">
    <property type="entry name" value="Helix hairpin bin"/>
    <property type="match status" value="2"/>
</dbReference>
<feature type="compositionally biased region" description="Polar residues" evidence="1">
    <location>
        <begin position="175"/>
        <end position="184"/>
    </location>
</feature>
<evidence type="ECO:0000313" key="3">
    <source>
        <dbReference type="Proteomes" id="UP000476030"/>
    </source>
</evidence>
<organism evidence="2 3">
    <name type="scientific">Sneathiella litorea</name>
    <dbReference type="NCBI Taxonomy" id="2606216"/>
    <lineage>
        <taxon>Bacteria</taxon>
        <taxon>Pseudomonadati</taxon>
        <taxon>Pseudomonadota</taxon>
        <taxon>Alphaproteobacteria</taxon>
        <taxon>Sneathiellales</taxon>
        <taxon>Sneathiellaceae</taxon>
        <taxon>Sneathiella</taxon>
    </lineage>
</organism>
<dbReference type="AlphaFoldDB" id="A0A6L8W4B5"/>
<gene>
    <name evidence="2" type="ORF">GQE98_01350</name>
</gene>
<comment type="caution">
    <text evidence="2">The sequence shown here is derived from an EMBL/GenBank/DDBJ whole genome shotgun (WGS) entry which is preliminary data.</text>
</comment>
<evidence type="ECO:0000313" key="2">
    <source>
        <dbReference type="EMBL" id="MZR29270.1"/>
    </source>
</evidence>
<evidence type="ECO:0000256" key="1">
    <source>
        <dbReference type="SAM" id="MobiDB-lite"/>
    </source>
</evidence>
<dbReference type="GO" id="GO:0003824">
    <property type="term" value="F:catalytic activity"/>
    <property type="evidence" value="ECO:0007669"/>
    <property type="project" value="InterPro"/>
</dbReference>
<reference evidence="2 3" key="1">
    <citation type="submission" date="2019-12" db="EMBL/GenBank/DDBJ databases">
        <title>Snethiella sp. nov. sp. isolated from sea sand.</title>
        <authorList>
            <person name="Kim J."/>
            <person name="Jeong S.E."/>
            <person name="Jung H.S."/>
            <person name="Jeon C.O."/>
        </authorList>
    </citation>
    <scope>NUCLEOTIDE SEQUENCE [LARGE SCALE GENOMIC DNA]</scope>
    <source>
        <strain evidence="2 3">DP05</strain>
    </source>
</reference>
<dbReference type="GO" id="GO:0009288">
    <property type="term" value="C:bacterial-type flagellum"/>
    <property type="evidence" value="ECO:0007669"/>
    <property type="project" value="InterPro"/>
</dbReference>
<dbReference type="Pfam" id="PF04344">
    <property type="entry name" value="CheZ"/>
    <property type="match status" value="1"/>
</dbReference>
<sequence>MPDTEEVIQLRKAIESLHQDCEDLANFIMAARTEIAQIRPNDLKQEKLPRAGKELDAIVEATETATNQIMSAAEKIMSAKVTDADVVSDACMEIFESCSFQDITGQRISKVVSTLNYIEEYLARLTKAWGHHMDSAEDSMVAPRRDQDAELLNGPALYGEGVNQAEIDTLFDETGTGSQKTPSAPTKADKSTRNKAQEEIDALFD</sequence>
<protein>
    <submittedName>
        <fullName evidence="2">Chemotaxis protein CheZ</fullName>
    </submittedName>
</protein>
<feature type="compositionally biased region" description="Basic and acidic residues" evidence="1">
    <location>
        <begin position="187"/>
        <end position="198"/>
    </location>
</feature>
<dbReference type="GO" id="GO:0050920">
    <property type="term" value="P:regulation of chemotaxis"/>
    <property type="evidence" value="ECO:0007669"/>
    <property type="project" value="InterPro"/>
</dbReference>
<dbReference type="RefSeq" id="WP_161313754.1">
    <property type="nucleotide sequence ID" value="NZ_WTUW01000001.1"/>
</dbReference>
<accession>A0A6L8W4B5</accession>
<dbReference type="Proteomes" id="UP000476030">
    <property type="component" value="Unassembled WGS sequence"/>
</dbReference>
<name>A0A6L8W4B5_9PROT</name>